<dbReference type="InterPro" id="IPR005754">
    <property type="entry name" value="Sortase"/>
</dbReference>
<proteinExistence type="predicted"/>
<dbReference type="NCBIfam" id="TIGR01076">
    <property type="entry name" value="sortase_fam"/>
    <property type="match status" value="1"/>
</dbReference>
<dbReference type="Pfam" id="PF04203">
    <property type="entry name" value="Sortase"/>
    <property type="match status" value="1"/>
</dbReference>
<evidence type="ECO:0000256" key="2">
    <source>
        <dbReference type="SAM" id="MobiDB-lite"/>
    </source>
</evidence>
<feature type="region of interest" description="Disordered" evidence="2">
    <location>
        <begin position="73"/>
        <end position="126"/>
    </location>
</feature>
<evidence type="ECO:0000256" key="3">
    <source>
        <dbReference type="SAM" id="Phobius"/>
    </source>
</evidence>
<dbReference type="SUPFAM" id="SSF63817">
    <property type="entry name" value="Sortase"/>
    <property type="match status" value="1"/>
</dbReference>
<feature type="transmembrane region" description="Helical" evidence="3">
    <location>
        <begin position="353"/>
        <end position="374"/>
    </location>
</feature>
<dbReference type="Gene3D" id="2.40.260.10">
    <property type="entry name" value="Sortase"/>
    <property type="match status" value="1"/>
</dbReference>
<reference evidence="4" key="1">
    <citation type="submission" date="2020-05" db="EMBL/GenBank/DDBJ databases">
        <authorList>
            <person name="Chiriac C."/>
            <person name="Salcher M."/>
            <person name="Ghai R."/>
            <person name="Kavagutti S V."/>
        </authorList>
    </citation>
    <scope>NUCLEOTIDE SEQUENCE</scope>
</reference>
<feature type="region of interest" description="Disordered" evidence="2">
    <location>
        <begin position="269"/>
        <end position="305"/>
    </location>
</feature>
<keyword evidence="3" id="KW-0812">Transmembrane</keyword>
<accession>A0A6J6XHN0</accession>
<dbReference type="InterPro" id="IPR023365">
    <property type="entry name" value="Sortase_dom-sf"/>
</dbReference>
<feature type="transmembrane region" description="Helical" evidence="3">
    <location>
        <begin position="381"/>
        <end position="400"/>
    </location>
</feature>
<dbReference type="AlphaFoldDB" id="A0A6J6XHN0"/>
<keyword evidence="3" id="KW-1133">Transmembrane helix</keyword>
<keyword evidence="1" id="KW-0378">Hydrolase</keyword>
<feature type="transmembrane region" description="Helical" evidence="3">
    <location>
        <begin position="28"/>
        <end position="49"/>
    </location>
</feature>
<feature type="region of interest" description="Disordered" evidence="2">
    <location>
        <begin position="1"/>
        <end position="20"/>
    </location>
</feature>
<dbReference type="EMBL" id="CAFAAJ010000033">
    <property type="protein sequence ID" value="CAB4796890.1"/>
    <property type="molecule type" value="Genomic_DNA"/>
</dbReference>
<sequence>MNDLAEPDTPNGPGTSGSRRDWRFWVGGLGRILLVIGVLMFGFVAYQLWGTGIEYRQHQSTLAKEFAERQAELLGSNETSPDSTSPDSNDPTGGTGTSGSQDPSGTGTLVTPTTFPGTGNKRTRWPKPAPGDVIAIIAIPKVHKRVYAVAGVDANDLKQGLGHYPKTPLPGQLGNSAFAGHRTTFGAPLFDIDKLSIGDEIVVDTITNQRYVYLVSSSPRVVAATAGSVVETTDRTVATLTLTSCHPKYSAKERIVVVATLDPSRSGVVEPPLVDPTPSTTVASTTVASTTGSSGTSTSVAGSSTTTVATTTTTTVGDTVPTVGPDAGNPTDGFPLAAGAPQLSRGWLTDSAAWWHVIGWGLLNAGVVAAGWLLARRTRRWWLGLAVAAAPFLLVLYFVYQNVNRLLPADL</sequence>
<feature type="compositionally biased region" description="Low complexity" evidence="2">
    <location>
        <begin position="76"/>
        <end position="92"/>
    </location>
</feature>
<evidence type="ECO:0000313" key="4">
    <source>
        <dbReference type="EMBL" id="CAB4796890.1"/>
    </source>
</evidence>
<feature type="compositionally biased region" description="Polar residues" evidence="2">
    <location>
        <begin position="98"/>
        <end position="117"/>
    </location>
</feature>
<keyword evidence="3" id="KW-0472">Membrane</keyword>
<dbReference type="CDD" id="cd05830">
    <property type="entry name" value="Sortase_E"/>
    <property type="match status" value="1"/>
</dbReference>
<gene>
    <name evidence="4" type="ORF">UFOPK3001_00691</name>
</gene>
<dbReference type="GO" id="GO:0016787">
    <property type="term" value="F:hydrolase activity"/>
    <property type="evidence" value="ECO:0007669"/>
    <property type="project" value="UniProtKB-KW"/>
</dbReference>
<feature type="compositionally biased region" description="Low complexity" evidence="2">
    <location>
        <begin position="276"/>
        <end position="305"/>
    </location>
</feature>
<dbReference type="InterPro" id="IPR042003">
    <property type="entry name" value="Sortase_E"/>
</dbReference>
<organism evidence="4">
    <name type="scientific">freshwater metagenome</name>
    <dbReference type="NCBI Taxonomy" id="449393"/>
    <lineage>
        <taxon>unclassified sequences</taxon>
        <taxon>metagenomes</taxon>
        <taxon>ecological metagenomes</taxon>
    </lineage>
</organism>
<evidence type="ECO:0000256" key="1">
    <source>
        <dbReference type="ARBA" id="ARBA00022801"/>
    </source>
</evidence>
<name>A0A6J6XHN0_9ZZZZ</name>
<protein>
    <submittedName>
        <fullName evidence="4">Unannotated protein</fullName>
    </submittedName>
</protein>